<dbReference type="RefSeq" id="WP_311359986.1">
    <property type="nucleotide sequence ID" value="NZ_JAVRIE010000001.1"/>
</dbReference>
<dbReference type="EMBL" id="JAVRIE010000001">
    <property type="protein sequence ID" value="MDT0581173.1"/>
    <property type="molecule type" value="Genomic_DNA"/>
</dbReference>
<protein>
    <submittedName>
        <fullName evidence="1">Uncharacterized protein</fullName>
    </submittedName>
</protein>
<dbReference type="Proteomes" id="UP001249020">
    <property type="component" value="Unassembled WGS sequence"/>
</dbReference>
<gene>
    <name evidence="1" type="ORF">RM544_01360</name>
</gene>
<evidence type="ECO:0000313" key="1">
    <source>
        <dbReference type="EMBL" id="MDT0581173.1"/>
    </source>
</evidence>
<proteinExistence type="predicted"/>
<accession>A0AAW8R1Y5</accession>
<name>A0AAW8R1Y5_9ALTE</name>
<evidence type="ECO:0000313" key="2">
    <source>
        <dbReference type="Proteomes" id="UP001249020"/>
    </source>
</evidence>
<organism evidence="1 2">
    <name type="scientific">Brumicola blandensis</name>
    <dbReference type="NCBI Taxonomy" id="3075611"/>
    <lineage>
        <taxon>Bacteria</taxon>
        <taxon>Pseudomonadati</taxon>
        <taxon>Pseudomonadota</taxon>
        <taxon>Gammaproteobacteria</taxon>
        <taxon>Alteromonadales</taxon>
        <taxon>Alteromonadaceae</taxon>
        <taxon>Brumicola</taxon>
    </lineage>
</organism>
<sequence length="380" mass="42803">MPTHAQPNLSLHDSLQAAIEKQSNLLIKPNIEQVKESGLSTWLDGSPSVSFMHLESRDELGTNESEITFSFDIKSPFLRDIEKKLDSKVDKLQSTAKQQFALILSGRLRSILWELSIQKASLEALNRKQTLLSSLTTQFEEMAAAQAIPQYLALIVQAEMNQLSISFMEYQRNISSLQEQYFALTGLRVLPNQISESLEGEEIAEIANHPDVRALDAEFENAYEMLLGSSKRTTPWSIQLTGKHVSTPGFSENQLGVGVEVPIGIGETLSSLQKSEYAKLTIDHEIARKKLYLQLTENKASRVREYTFLQEKQRLLDKGLSTLHALNKVMDELREANAPNQEFFIRTLLNNIDAQSNVELNRLYTQRQVALIKQAAGITL</sequence>
<dbReference type="AlphaFoldDB" id="A0AAW8R1Y5"/>
<dbReference type="SUPFAM" id="SSF56954">
    <property type="entry name" value="Outer membrane efflux proteins (OEP)"/>
    <property type="match status" value="1"/>
</dbReference>
<keyword evidence="2" id="KW-1185">Reference proteome</keyword>
<comment type="caution">
    <text evidence="1">The sequence shown here is derived from an EMBL/GenBank/DDBJ whole genome shotgun (WGS) entry which is preliminary data.</text>
</comment>
<reference evidence="1 2" key="1">
    <citation type="submission" date="2023-09" db="EMBL/GenBank/DDBJ databases">
        <authorList>
            <person name="Rey-Velasco X."/>
        </authorList>
    </citation>
    <scope>NUCLEOTIDE SEQUENCE [LARGE SCALE GENOMIC DNA]</scope>
    <source>
        <strain evidence="1 2">W409</strain>
    </source>
</reference>